<gene>
    <name evidence="1" type="ORF">IRJ18_16230</name>
</gene>
<evidence type="ECO:0000313" key="1">
    <source>
        <dbReference type="EMBL" id="MBE9667918.1"/>
    </source>
</evidence>
<proteinExistence type="predicted"/>
<keyword evidence="2" id="KW-1185">Reference proteome</keyword>
<comment type="caution">
    <text evidence="1">The sequence shown here is derived from an EMBL/GenBank/DDBJ whole genome shotgun (WGS) entry which is preliminary data.</text>
</comment>
<reference evidence="1 2" key="1">
    <citation type="submission" date="2020-10" db="EMBL/GenBank/DDBJ databases">
        <title>Mucilaginibacter mali sp. nov., isolated from rhizosphere soil of apple orchard.</title>
        <authorList>
            <person name="Lee J.-S."/>
            <person name="Kim H.S."/>
            <person name="Kim J.-S."/>
        </authorList>
    </citation>
    <scope>NUCLEOTIDE SEQUENCE [LARGE SCALE GENOMIC DNA]</scope>
    <source>
        <strain evidence="1 2">KCTC 23157</strain>
    </source>
</reference>
<sequence length="553" mass="57024">MKRLIKNYYFLPAILLLTLVSVIAIRCKKPTDGINITVNTSSLFHYTALVQVVDPSGSVPNNLTVTASGPGAGAIYGIDGKKALAAPGGIIALAVHPKMEPTATAPIVFNLTISGPGYLTLVVPVTISSTQNSQVIKANILNLTVATPGVSNASTTAAAVGGTVATTTVLTTPTSVGNPESTTITLPATTKLQDANGNTINASSVSVSANNFNTSQPSTVNLFPGSSLASTNVVDNTGATTSAVFVPAGFVNVDMTAGGVAVKKFSAPVTISMTLDPGFKDPTTGATLVAGNTLGIYSYSNDTGQWKFEQNAPVTGTAPNLSVTFTTNHLTQFFAGKTLAMLAKFAINITAPWYVKGTATNITVTAAIVNGPSYNIYQQTFQLDDLLTFVLDNKLPVPATTTQILLTFTSSTGTTLGNATLTTNGTSVNVTLSAPPANPPVTLLLNLDCTQAKQGAIVTPPDFYLLYKPTGQPVANYAILGQVKNGGLTTTQLSATAAYDFKAILNSNVKEVINHTVAENTAANQTVGGVSFNGTKVPAQNKIDINALCNSLP</sequence>
<name>A0ABR9XLT9_9SPHI</name>
<dbReference type="EMBL" id="JADFFM010000002">
    <property type="protein sequence ID" value="MBE9667918.1"/>
    <property type="molecule type" value="Genomic_DNA"/>
</dbReference>
<accession>A0ABR9XLT9</accession>
<dbReference type="RefSeq" id="WP_194107354.1">
    <property type="nucleotide sequence ID" value="NZ_JADFFM010000002.1"/>
</dbReference>
<organism evidence="1 2">
    <name type="scientific">Mucilaginibacter boryungensis</name>
    <dbReference type="NCBI Taxonomy" id="768480"/>
    <lineage>
        <taxon>Bacteria</taxon>
        <taxon>Pseudomonadati</taxon>
        <taxon>Bacteroidota</taxon>
        <taxon>Sphingobacteriia</taxon>
        <taxon>Sphingobacteriales</taxon>
        <taxon>Sphingobacteriaceae</taxon>
        <taxon>Mucilaginibacter</taxon>
    </lineage>
</organism>
<evidence type="ECO:0000313" key="2">
    <source>
        <dbReference type="Proteomes" id="UP000632774"/>
    </source>
</evidence>
<dbReference type="Proteomes" id="UP000632774">
    <property type="component" value="Unassembled WGS sequence"/>
</dbReference>
<protein>
    <submittedName>
        <fullName evidence="1">Uncharacterized protein</fullName>
    </submittedName>
</protein>